<name>A0A2A4J6I6_HELVI</name>
<dbReference type="EMBL" id="NWSH01002924">
    <property type="protein sequence ID" value="PCG67288.1"/>
    <property type="molecule type" value="Genomic_DNA"/>
</dbReference>
<dbReference type="PROSITE" id="PS00640">
    <property type="entry name" value="THIOL_PROTEASE_ASN"/>
    <property type="match status" value="1"/>
</dbReference>
<sequence>MPHTRTTCIYCKKYRQAKLISTFTMIEVQAIMQILFALAVSTTKIEDTLSDEFINLINSKQNSWKAGRNFPVNTPLTYIKNLIGAMEDENFAKLPKMTHNAELIANLPEAFDPREKWPHCPSLNEIKDQGACSSCWAVAAAEVMTDRYCIFTNGKSKFQFSAHDLLSCCPDCGKGCHGGIPTKAWEYWRDYGIVSGGNYHSGEGCRPYEIPPCEHNVPGDLPPCGPKVTTPECIKACVSSYNNKSYPLDKRHGRTVYTLPPDEDQIKAELFLNGPVESTIATYEDFIHYKQGVYIHTDGSRSGVHSVKILGWGVEGDQKYWLVANSWNPHWGDNGYFKILRGENHCEIESHVVAGEPLII</sequence>
<evidence type="ECO:0000259" key="8">
    <source>
        <dbReference type="SMART" id="SM00645"/>
    </source>
</evidence>
<keyword evidence="2" id="KW-0645">Protease</keyword>
<organism evidence="9">
    <name type="scientific">Heliothis virescens</name>
    <name type="common">Tobacco budworm moth</name>
    <dbReference type="NCBI Taxonomy" id="7102"/>
    <lineage>
        <taxon>Eukaryota</taxon>
        <taxon>Metazoa</taxon>
        <taxon>Ecdysozoa</taxon>
        <taxon>Arthropoda</taxon>
        <taxon>Hexapoda</taxon>
        <taxon>Insecta</taxon>
        <taxon>Pterygota</taxon>
        <taxon>Neoptera</taxon>
        <taxon>Endopterygota</taxon>
        <taxon>Lepidoptera</taxon>
        <taxon>Glossata</taxon>
        <taxon>Ditrysia</taxon>
        <taxon>Noctuoidea</taxon>
        <taxon>Noctuidae</taxon>
        <taxon>Heliothinae</taxon>
        <taxon>Heliothis</taxon>
    </lineage>
</organism>
<evidence type="ECO:0000256" key="1">
    <source>
        <dbReference type="ARBA" id="ARBA00008455"/>
    </source>
</evidence>
<keyword evidence="4" id="KW-0378">Hydrolase</keyword>
<dbReference type="CDD" id="cd02620">
    <property type="entry name" value="Peptidase_C1A_CathepsinB"/>
    <property type="match status" value="1"/>
</dbReference>
<comment type="similarity">
    <text evidence="1">Belongs to the peptidase C1 family.</text>
</comment>
<keyword evidence="5" id="KW-0788">Thiol protease</keyword>
<reference evidence="9" key="1">
    <citation type="submission" date="2017-09" db="EMBL/GenBank/DDBJ databases">
        <title>Contemporary evolution of a Lepidopteran species, Heliothis virescens, in response to modern agricultural practices.</title>
        <authorList>
            <person name="Fritz M.L."/>
            <person name="Deyonke A.M."/>
            <person name="Papanicolaou A."/>
            <person name="Micinski S."/>
            <person name="Westbrook J."/>
            <person name="Gould F."/>
        </authorList>
    </citation>
    <scope>NUCLEOTIDE SEQUENCE [LARGE SCALE GENOMIC DNA]</scope>
    <source>
        <strain evidence="9">HvINT-</strain>
        <tissue evidence="9">Whole body</tissue>
    </source>
</reference>
<dbReference type="GO" id="GO:0006508">
    <property type="term" value="P:proteolysis"/>
    <property type="evidence" value="ECO:0007669"/>
    <property type="project" value="UniProtKB-KW"/>
</dbReference>
<keyword evidence="7" id="KW-1015">Disulfide bond</keyword>
<evidence type="ECO:0000256" key="5">
    <source>
        <dbReference type="ARBA" id="ARBA00022807"/>
    </source>
</evidence>
<evidence type="ECO:0000256" key="2">
    <source>
        <dbReference type="ARBA" id="ARBA00022670"/>
    </source>
</evidence>
<evidence type="ECO:0000256" key="7">
    <source>
        <dbReference type="ARBA" id="ARBA00023157"/>
    </source>
</evidence>
<keyword evidence="3" id="KW-0732">Signal</keyword>
<accession>A0A2A4J6I6</accession>
<feature type="domain" description="Peptidase C1A papain C-terminal" evidence="8">
    <location>
        <begin position="107"/>
        <end position="356"/>
    </location>
</feature>
<evidence type="ECO:0000313" key="9">
    <source>
        <dbReference type="EMBL" id="PCG67288.1"/>
    </source>
</evidence>
<dbReference type="STRING" id="7102.A0A2A4J6I6"/>
<evidence type="ECO:0000256" key="6">
    <source>
        <dbReference type="ARBA" id="ARBA00023145"/>
    </source>
</evidence>
<dbReference type="InterPro" id="IPR012599">
    <property type="entry name" value="Propeptide_C1A"/>
</dbReference>
<dbReference type="PRINTS" id="PR00705">
    <property type="entry name" value="PAPAIN"/>
</dbReference>
<dbReference type="GO" id="GO:0004197">
    <property type="term" value="F:cysteine-type endopeptidase activity"/>
    <property type="evidence" value="ECO:0007669"/>
    <property type="project" value="InterPro"/>
</dbReference>
<evidence type="ECO:0000256" key="4">
    <source>
        <dbReference type="ARBA" id="ARBA00022801"/>
    </source>
</evidence>
<dbReference type="InterPro" id="IPR038765">
    <property type="entry name" value="Papain-like_cys_pep_sf"/>
</dbReference>
<dbReference type="Gene3D" id="3.90.70.10">
    <property type="entry name" value="Cysteine proteinases"/>
    <property type="match status" value="1"/>
</dbReference>
<comment type="caution">
    <text evidence="9">The sequence shown here is derived from an EMBL/GenBank/DDBJ whole genome shotgun (WGS) entry which is preliminary data.</text>
</comment>
<dbReference type="InterPro" id="IPR025661">
    <property type="entry name" value="Pept_asp_AS"/>
</dbReference>
<dbReference type="InterPro" id="IPR013128">
    <property type="entry name" value="Peptidase_C1A"/>
</dbReference>
<gene>
    <name evidence="9" type="ORF">B5V51_6613</name>
</gene>
<protein>
    <recommendedName>
        <fullName evidence="8">Peptidase C1A papain C-terminal domain-containing protein</fullName>
    </recommendedName>
</protein>
<dbReference type="AlphaFoldDB" id="A0A2A4J6I6"/>
<dbReference type="SMART" id="SM00645">
    <property type="entry name" value="Pept_C1"/>
    <property type="match status" value="1"/>
</dbReference>
<dbReference type="Pfam" id="PF08127">
    <property type="entry name" value="Propeptide_C1"/>
    <property type="match status" value="1"/>
</dbReference>
<dbReference type="SUPFAM" id="SSF54001">
    <property type="entry name" value="Cysteine proteinases"/>
    <property type="match status" value="1"/>
</dbReference>
<keyword evidence="6" id="KW-0865">Zymogen</keyword>
<dbReference type="Pfam" id="PF00112">
    <property type="entry name" value="Peptidase_C1"/>
    <property type="match status" value="1"/>
</dbReference>
<dbReference type="FunFam" id="3.90.70.10:FF:000031">
    <property type="entry name" value="Cathepsin B"/>
    <property type="match status" value="1"/>
</dbReference>
<dbReference type="InterPro" id="IPR000668">
    <property type="entry name" value="Peptidase_C1A_C"/>
</dbReference>
<evidence type="ECO:0000256" key="3">
    <source>
        <dbReference type="ARBA" id="ARBA00022729"/>
    </source>
</evidence>
<dbReference type="PANTHER" id="PTHR12411">
    <property type="entry name" value="CYSTEINE PROTEASE FAMILY C1-RELATED"/>
    <property type="match status" value="1"/>
</dbReference>
<proteinExistence type="inferred from homology"/>